<dbReference type="PANTHER" id="PTHR43312:SF1">
    <property type="entry name" value="NADP-DEPENDENT OXIDOREDUCTASE DOMAIN-CONTAINING PROTEIN"/>
    <property type="match status" value="1"/>
</dbReference>
<dbReference type="Pfam" id="PF00248">
    <property type="entry name" value="Aldo_ket_red"/>
    <property type="match status" value="1"/>
</dbReference>
<dbReference type="PROSITE" id="PS51318">
    <property type="entry name" value="TAT"/>
    <property type="match status" value="1"/>
</dbReference>
<comment type="caution">
    <text evidence="3">The sequence shown here is derived from an EMBL/GenBank/DDBJ whole genome shotgun (WGS) entry which is preliminary data.</text>
</comment>
<dbReference type="Proteomes" id="UP000628137">
    <property type="component" value="Unassembled WGS sequence"/>
</dbReference>
<feature type="domain" description="NADP-dependent oxidoreductase" evidence="2">
    <location>
        <begin position="46"/>
        <end position="293"/>
    </location>
</feature>
<dbReference type="InterPro" id="IPR023210">
    <property type="entry name" value="NADP_OxRdtase_dom"/>
</dbReference>
<keyword evidence="1" id="KW-0732">Signal</keyword>
<dbReference type="EMBL" id="JABWRP020000007">
    <property type="protein sequence ID" value="MBV4541661.1"/>
    <property type="molecule type" value="Genomic_DNA"/>
</dbReference>
<evidence type="ECO:0000256" key="1">
    <source>
        <dbReference type="SAM" id="SignalP"/>
    </source>
</evidence>
<name>A0A923GHL7_9PSED</name>
<sequence length="302" mass="32640">MYKRRDVLRASAALALVAASPWLQAAGAGGLLTRKVPTTGEALPVIGAGTSGSFEVEAGSAAYQQLKVVLKAFFDGGGKVIDTSPNYGGADRVLGQLLEEGGWHPQCFIATKIAADSQAEAQAQWAGTLKSLRTDTVDLLQIHNLRDWQTQLPYARELKQQGKTRYVGITHYLNSGHEDVARIVRSEPLDFIQINYSVNAPHAARELLPLCQDKGVAVLVNRAFDDGRLFARVKDQALPAWAAEAGIGSWAQLFLKFAISHPAVTTVIPATGRPDRQLDQLKAGHEPLLSQAQQQALIKQFG</sequence>
<reference evidence="3" key="2">
    <citation type="submission" date="2020-07" db="EMBL/GenBank/DDBJ databases">
        <authorList>
            <person name="Lood C."/>
            <person name="Girard L."/>
        </authorList>
    </citation>
    <scope>NUCLEOTIDE SEQUENCE</scope>
    <source>
        <strain evidence="3">RW4S2</strain>
    </source>
</reference>
<gene>
    <name evidence="4" type="ORF">HU738_011420</name>
    <name evidence="3" type="ORF">HU738_10455</name>
</gene>
<reference evidence="4" key="3">
    <citation type="submission" date="2021-06" db="EMBL/GenBank/DDBJ databases">
        <title>Updating the genus Pseudomonas: Description of 43 new species and partition of the Pseudomonas putida group.</title>
        <authorList>
            <person name="Girard L."/>
            <person name="Lood C."/>
            <person name="Vandamme P."/>
            <person name="Rokni-Zadeh H."/>
            <person name="Van Noort V."/>
            <person name="Hofte M."/>
            <person name="Lavigne R."/>
            <person name="De Mot R."/>
        </authorList>
    </citation>
    <scope>NUCLEOTIDE SEQUENCE</scope>
    <source>
        <strain evidence="4">RW4S2</strain>
    </source>
</reference>
<dbReference type="InterPro" id="IPR006311">
    <property type="entry name" value="TAT_signal"/>
</dbReference>
<evidence type="ECO:0000313" key="3">
    <source>
        <dbReference type="EMBL" id="MBC3470981.1"/>
    </source>
</evidence>
<evidence type="ECO:0000313" key="4">
    <source>
        <dbReference type="EMBL" id="MBV4541661.1"/>
    </source>
</evidence>
<accession>A0A923GHL7</accession>
<organism evidence="3">
    <name type="scientific">Pseudomonas vlassakiae</name>
    <dbReference type="NCBI Taxonomy" id="485888"/>
    <lineage>
        <taxon>Bacteria</taxon>
        <taxon>Pseudomonadati</taxon>
        <taxon>Pseudomonadota</taxon>
        <taxon>Gammaproteobacteria</taxon>
        <taxon>Pseudomonadales</taxon>
        <taxon>Pseudomonadaceae</taxon>
        <taxon>Pseudomonas</taxon>
    </lineage>
</organism>
<dbReference type="RefSeq" id="WP_186602362.1">
    <property type="nucleotide sequence ID" value="NZ_JABWRP020000007.1"/>
</dbReference>
<evidence type="ECO:0000313" key="5">
    <source>
        <dbReference type="Proteomes" id="UP000628137"/>
    </source>
</evidence>
<dbReference type="EMBL" id="JABWRP010000006">
    <property type="protein sequence ID" value="MBC3470981.1"/>
    <property type="molecule type" value="Genomic_DNA"/>
</dbReference>
<dbReference type="PANTHER" id="PTHR43312">
    <property type="entry name" value="D-THREO-ALDOSE 1-DEHYDROGENASE"/>
    <property type="match status" value="1"/>
</dbReference>
<evidence type="ECO:0000259" key="2">
    <source>
        <dbReference type="Pfam" id="PF00248"/>
    </source>
</evidence>
<dbReference type="InterPro" id="IPR053135">
    <property type="entry name" value="AKR2_Oxidoreductase"/>
</dbReference>
<dbReference type="Gene3D" id="3.20.20.100">
    <property type="entry name" value="NADP-dependent oxidoreductase domain"/>
    <property type="match status" value="1"/>
</dbReference>
<dbReference type="InterPro" id="IPR036812">
    <property type="entry name" value="NAD(P)_OxRdtase_dom_sf"/>
</dbReference>
<dbReference type="SUPFAM" id="SSF51430">
    <property type="entry name" value="NAD(P)-linked oxidoreductase"/>
    <property type="match status" value="1"/>
</dbReference>
<protein>
    <submittedName>
        <fullName evidence="3">Aldo/keto reductase</fullName>
    </submittedName>
</protein>
<proteinExistence type="predicted"/>
<dbReference type="AlphaFoldDB" id="A0A923GHL7"/>
<keyword evidence="5" id="KW-1185">Reference proteome</keyword>
<feature type="signal peptide" evidence="1">
    <location>
        <begin position="1"/>
        <end position="25"/>
    </location>
</feature>
<reference evidence="3 5" key="1">
    <citation type="journal article" date="2020" name="Microorganisms">
        <title>Reliable Identification of Environmental Pseudomonas Isolates Using the rpoD Gene.</title>
        <authorList>
            <consortium name="The Broad Institute Genome Sequencing Platform"/>
            <person name="Girard L."/>
            <person name="Lood C."/>
            <person name="Rokni-Zadeh H."/>
            <person name="van Noort V."/>
            <person name="Lavigne R."/>
            <person name="De Mot R."/>
        </authorList>
    </citation>
    <scope>NUCLEOTIDE SEQUENCE</scope>
    <source>
        <strain evidence="3 5">RW4S2</strain>
    </source>
</reference>
<dbReference type="CDD" id="cd19095">
    <property type="entry name" value="AKR_PA4992-like"/>
    <property type="match status" value="1"/>
</dbReference>
<feature type="chain" id="PRO_5044696156" evidence="1">
    <location>
        <begin position="26"/>
        <end position="302"/>
    </location>
</feature>